<evidence type="ECO:0000313" key="2">
    <source>
        <dbReference type="EMBL" id="EAR84445.2"/>
    </source>
</evidence>
<dbReference type="EMBL" id="GG662490">
    <property type="protein sequence ID" value="EAR84445.2"/>
    <property type="molecule type" value="Genomic_DNA"/>
</dbReference>
<dbReference type="AlphaFoldDB" id="I7MFW7"/>
<feature type="region of interest" description="Disordered" evidence="1">
    <location>
        <begin position="256"/>
        <end position="361"/>
    </location>
</feature>
<evidence type="ECO:0000256" key="1">
    <source>
        <dbReference type="SAM" id="MobiDB-lite"/>
    </source>
</evidence>
<feature type="compositionally biased region" description="Basic and acidic residues" evidence="1">
    <location>
        <begin position="218"/>
        <end position="228"/>
    </location>
</feature>
<dbReference type="KEGG" id="tet:TTHERM_00691430"/>
<keyword evidence="3" id="KW-1185">Reference proteome</keyword>
<dbReference type="HOGENOM" id="CLU_414775_0_0_1"/>
<dbReference type="Proteomes" id="UP000009168">
    <property type="component" value="Unassembled WGS sequence"/>
</dbReference>
<feature type="region of interest" description="Disordered" evidence="1">
    <location>
        <begin position="370"/>
        <end position="389"/>
    </location>
</feature>
<protein>
    <submittedName>
        <fullName evidence="2">Uncharacterized protein</fullName>
    </submittedName>
</protein>
<evidence type="ECO:0000313" key="3">
    <source>
        <dbReference type="Proteomes" id="UP000009168"/>
    </source>
</evidence>
<accession>I7MFW7</accession>
<dbReference type="InParanoid" id="I7MFW7"/>
<feature type="compositionally biased region" description="Polar residues" evidence="1">
    <location>
        <begin position="206"/>
        <end position="217"/>
    </location>
</feature>
<reference evidence="3" key="1">
    <citation type="journal article" date="2006" name="PLoS Biol.">
        <title>Macronuclear genome sequence of the ciliate Tetrahymena thermophila, a model eukaryote.</title>
        <authorList>
            <person name="Eisen J.A."/>
            <person name="Coyne R.S."/>
            <person name="Wu M."/>
            <person name="Wu D."/>
            <person name="Thiagarajan M."/>
            <person name="Wortman J.R."/>
            <person name="Badger J.H."/>
            <person name="Ren Q."/>
            <person name="Amedeo P."/>
            <person name="Jones K.M."/>
            <person name="Tallon L.J."/>
            <person name="Delcher A.L."/>
            <person name="Salzberg S.L."/>
            <person name="Silva J.C."/>
            <person name="Haas B.J."/>
            <person name="Majoros W.H."/>
            <person name="Farzad M."/>
            <person name="Carlton J.M."/>
            <person name="Smith R.K. Jr."/>
            <person name="Garg J."/>
            <person name="Pearlman R.E."/>
            <person name="Karrer K.M."/>
            <person name="Sun L."/>
            <person name="Manning G."/>
            <person name="Elde N.C."/>
            <person name="Turkewitz A.P."/>
            <person name="Asai D.J."/>
            <person name="Wilkes D.E."/>
            <person name="Wang Y."/>
            <person name="Cai H."/>
            <person name="Collins K."/>
            <person name="Stewart B.A."/>
            <person name="Lee S.R."/>
            <person name="Wilamowska K."/>
            <person name="Weinberg Z."/>
            <person name="Ruzzo W.L."/>
            <person name="Wloga D."/>
            <person name="Gaertig J."/>
            <person name="Frankel J."/>
            <person name="Tsao C.-C."/>
            <person name="Gorovsky M.A."/>
            <person name="Keeling P.J."/>
            <person name="Waller R.F."/>
            <person name="Patron N.J."/>
            <person name="Cherry J.M."/>
            <person name="Stover N.A."/>
            <person name="Krieger C.J."/>
            <person name="del Toro C."/>
            <person name="Ryder H.F."/>
            <person name="Williamson S.C."/>
            <person name="Barbeau R.A."/>
            <person name="Hamilton E.P."/>
            <person name="Orias E."/>
        </authorList>
    </citation>
    <scope>NUCLEOTIDE SEQUENCE [LARGE SCALE GENOMIC DNA]</scope>
    <source>
        <strain evidence="3">SB210</strain>
    </source>
</reference>
<name>I7MFW7_TETTS</name>
<dbReference type="RefSeq" id="XP_001032108.2">
    <property type="nucleotide sequence ID" value="XM_001032108.3"/>
</dbReference>
<feature type="compositionally biased region" description="Acidic residues" evidence="1">
    <location>
        <begin position="188"/>
        <end position="198"/>
    </location>
</feature>
<feature type="compositionally biased region" description="Acidic residues" evidence="1">
    <location>
        <begin position="268"/>
        <end position="305"/>
    </location>
</feature>
<organism evidence="2 3">
    <name type="scientific">Tetrahymena thermophila (strain SB210)</name>
    <dbReference type="NCBI Taxonomy" id="312017"/>
    <lineage>
        <taxon>Eukaryota</taxon>
        <taxon>Sar</taxon>
        <taxon>Alveolata</taxon>
        <taxon>Ciliophora</taxon>
        <taxon>Intramacronucleata</taxon>
        <taxon>Oligohymenophorea</taxon>
        <taxon>Hymenostomatida</taxon>
        <taxon>Tetrahymenina</taxon>
        <taxon>Tetrahymenidae</taxon>
        <taxon>Tetrahymena</taxon>
    </lineage>
</organism>
<feature type="compositionally biased region" description="Low complexity" evidence="1">
    <location>
        <begin position="371"/>
        <end position="389"/>
    </location>
</feature>
<gene>
    <name evidence="2" type="ORF">TTHERM_00691430</name>
</gene>
<feature type="compositionally biased region" description="Polar residues" evidence="1">
    <location>
        <begin position="332"/>
        <end position="361"/>
    </location>
</feature>
<sequence length="662" mass="77759">MQNSKGNLQPRQQQIEKQIEFDQYKIFNEIKNAQHVEINQYQTIMAVLASNLKLSIYDAITRNQLTEINIQDYVKIENSIKQSAYYKCGDVIMRFLKNSNYLGVYLKNYGDFLIIRISEPKNTKPIYRLQLQEKLSFIEMDPFSKNFFIFGQKSIEYGNIKTLKNIFIEEGQSIEVQIVNSNDNLEEDFQSDQTESEDGDTKFPKSVSSQMQYNKNRLNAEDSVKEDDNQGDVQIEQGSKINMVGIKNSKINNLNQQQKAKQRGAQDMEQESDEDFFQQQENEDNEGEDEDKSENGDEEDEEEMEDIHNLSGQIIPEEENIVEGNSKISKKGNLSINNTSRNNLNFKKSSNKGNQSYKQKANERNNLALQSGTNISINNSTHNNNNNDGINGEVETKLLDSNSYATFLKQRCSKTKKTILGFVNRQIVIYEIKLSEEKEVSFSLLNRLELNELHEYDMQFVQMCSNIQNDKFALVLDKKFMHLFQINSEKQICTYPEEYLSQDQTKRYMNPMFWRDPFDKEKSEYFVYLDNTHLNCSLCFLNLKTSKRQIVILQADKPRNFVQNMRWEGCVGVIGEGGSIFILEYPRQYYWENFSYRFRGLEKNQQYIEKEDEFDYKDEENEKKPLTADEFDNLKTHYADFIYPQQHKIFKDAVFDERDDND</sequence>
<feature type="region of interest" description="Disordered" evidence="1">
    <location>
        <begin position="188"/>
        <end position="240"/>
    </location>
</feature>
<dbReference type="GeneID" id="7833862"/>
<proteinExistence type="predicted"/>